<protein>
    <recommendedName>
        <fullName evidence="4">Flagellar hook-length control protein FliK</fullName>
    </recommendedName>
</protein>
<organism evidence="2 3">
    <name type="scientific">Shewanella inventionis</name>
    <dbReference type="NCBI Taxonomy" id="1738770"/>
    <lineage>
        <taxon>Bacteria</taxon>
        <taxon>Pseudomonadati</taxon>
        <taxon>Pseudomonadota</taxon>
        <taxon>Gammaproteobacteria</taxon>
        <taxon>Alteromonadales</taxon>
        <taxon>Shewanellaceae</taxon>
        <taxon>Shewanella</taxon>
    </lineage>
</organism>
<evidence type="ECO:0008006" key="4">
    <source>
        <dbReference type="Google" id="ProtNLM"/>
    </source>
</evidence>
<dbReference type="Proteomes" id="UP000617555">
    <property type="component" value="Unassembled WGS sequence"/>
</dbReference>
<evidence type="ECO:0000313" key="2">
    <source>
        <dbReference type="EMBL" id="GGB48391.1"/>
    </source>
</evidence>
<gene>
    <name evidence="2" type="ORF">GCM10011607_05890</name>
</gene>
<reference evidence="3" key="1">
    <citation type="journal article" date="2019" name="Int. J. Syst. Evol. Microbiol.">
        <title>The Global Catalogue of Microorganisms (GCM) 10K type strain sequencing project: providing services to taxonomists for standard genome sequencing and annotation.</title>
        <authorList>
            <consortium name="The Broad Institute Genomics Platform"/>
            <consortium name="The Broad Institute Genome Sequencing Center for Infectious Disease"/>
            <person name="Wu L."/>
            <person name="Ma J."/>
        </authorList>
    </citation>
    <scope>NUCLEOTIDE SEQUENCE [LARGE SCALE GENOMIC DNA]</scope>
    <source>
        <strain evidence="3">CGMCC 1.15339</strain>
    </source>
</reference>
<dbReference type="RefSeq" id="WP_188736782.1">
    <property type="nucleotide sequence ID" value="NZ_BMII01000003.1"/>
</dbReference>
<comment type="caution">
    <text evidence="2">The sequence shown here is derived from an EMBL/GenBank/DDBJ whole genome shotgun (WGS) entry which is preliminary data.</text>
</comment>
<sequence>MVLPTTTSTSVSSTTSKPASASQPNTSENQQVQSTSESQKSLQAKVKSDLSSLLLPVQIQQKQTPANAQVNITIQEQQYQLSKTAELQKILHQATQIVISHDQAKQLAATARLTSAVELAPATSSTTPTSSTAQASGINIKPISTQLILLAQTVQFALPQPLTDLATQNGVSTTQLAALASRTQGYPLPTAQISQGQLTFTDGPSLKLPIKTVLNDGQYLAKVVLNQQQLQLALTPVIGEIKVDLLKQAPILTPQQQANIVVTKNEPAQILSQFLKKLESIPLPNTNTPTTNDIGKLHTQTTLPNSTAAGSSFGDKNANIPASNINLTESSKTKIQNPLSARSPIAPQQEVSNTKSEQHGVNLKTDGVNIAGAKHAVNHATSPSVLPAGSSTSHKPNAEFSSQQTVSVNKDPQPIEVLNKALSKAGAMPIKQQHSLQLPNSLASELLKHLPQISPHPLSALSDPHLLSQELLSLAGLNLTQSQVQSNSTMTSTLYSGGAITTLFQLLLGVKANTSGLGMSAKLQEHLNQLQQRTLAKLTGNAGLLSALDKLGGADSLAQLASSIAMYQQASTDPNQSMTWYFALPYSINQRDEQFEGKFEQENPQDKDNNNGWKLQLKFNLAQGSLLICAHKKDDKLDIQFKGNSQALLAKVNSFNGSLANKISQIGLTPGTFSTQLTQIPATLLPGDHYLVKTRA</sequence>
<accession>A0ABQ1INI9</accession>
<keyword evidence="3" id="KW-1185">Reference proteome</keyword>
<evidence type="ECO:0000256" key="1">
    <source>
        <dbReference type="SAM" id="MobiDB-lite"/>
    </source>
</evidence>
<proteinExistence type="predicted"/>
<evidence type="ECO:0000313" key="3">
    <source>
        <dbReference type="Proteomes" id="UP000617555"/>
    </source>
</evidence>
<name>A0ABQ1INI9_9GAMM</name>
<feature type="compositionally biased region" description="Polar residues" evidence="1">
    <location>
        <begin position="17"/>
        <end position="41"/>
    </location>
</feature>
<feature type="region of interest" description="Disordered" evidence="1">
    <location>
        <begin position="385"/>
        <end position="408"/>
    </location>
</feature>
<feature type="region of interest" description="Disordered" evidence="1">
    <location>
        <begin position="1"/>
        <end position="41"/>
    </location>
</feature>
<feature type="compositionally biased region" description="Low complexity" evidence="1">
    <location>
        <begin position="1"/>
        <end position="16"/>
    </location>
</feature>
<dbReference type="EMBL" id="BMII01000003">
    <property type="protein sequence ID" value="GGB48391.1"/>
    <property type="molecule type" value="Genomic_DNA"/>
</dbReference>